<dbReference type="EMBL" id="NHTK01004675">
    <property type="protein sequence ID" value="PPQ85606.1"/>
    <property type="molecule type" value="Genomic_DNA"/>
</dbReference>
<dbReference type="GO" id="GO:0009378">
    <property type="term" value="F:four-way junction helicase activity"/>
    <property type="evidence" value="ECO:0007669"/>
    <property type="project" value="TreeGrafter"/>
</dbReference>
<evidence type="ECO:0000313" key="8">
    <source>
        <dbReference type="Proteomes" id="UP000284842"/>
    </source>
</evidence>
<dbReference type="InterPro" id="IPR011545">
    <property type="entry name" value="DEAD/DEAH_box_helicase_dom"/>
</dbReference>
<dbReference type="InterPro" id="IPR014001">
    <property type="entry name" value="Helicase_ATP-bd"/>
</dbReference>
<name>A0A409X4D3_9AGAR</name>
<dbReference type="Proteomes" id="UP000284842">
    <property type="component" value="Unassembled WGS sequence"/>
</dbReference>
<dbReference type="InterPro" id="IPR027417">
    <property type="entry name" value="P-loop_NTPase"/>
</dbReference>
<organism evidence="7 8">
    <name type="scientific">Panaeolus cyanescens</name>
    <dbReference type="NCBI Taxonomy" id="181874"/>
    <lineage>
        <taxon>Eukaryota</taxon>
        <taxon>Fungi</taxon>
        <taxon>Dikarya</taxon>
        <taxon>Basidiomycota</taxon>
        <taxon>Agaricomycotina</taxon>
        <taxon>Agaricomycetes</taxon>
        <taxon>Agaricomycetidae</taxon>
        <taxon>Agaricales</taxon>
        <taxon>Agaricineae</taxon>
        <taxon>Galeropsidaceae</taxon>
        <taxon>Panaeolus</taxon>
    </lineage>
</organism>
<reference evidence="7 8" key="1">
    <citation type="journal article" date="2018" name="Evol. Lett.">
        <title>Horizontal gene cluster transfer increased hallucinogenic mushroom diversity.</title>
        <authorList>
            <person name="Reynolds H.T."/>
            <person name="Vijayakumar V."/>
            <person name="Gluck-Thaler E."/>
            <person name="Korotkin H.B."/>
            <person name="Matheny P.B."/>
            <person name="Slot J.C."/>
        </authorList>
    </citation>
    <scope>NUCLEOTIDE SEQUENCE [LARGE SCALE GENOMIC DNA]</scope>
    <source>
        <strain evidence="7 8">2629</strain>
    </source>
</reference>
<evidence type="ECO:0000256" key="5">
    <source>
        <dbReference type="ARBA" id="ARBA00034808"/>
    </source>
</evidence>
<dbReference type="STRING" id="181874.A0A409X4D3"/>
<proteinExistence type="inferred from homology"/>
<evidence type="ECO:0000259" key="6">
    <source>
        <dbReference type="PROSITE" id="PS51192"/>
    </source>
</evidence>
<accession>A0A409X4D3</accession>
<keyword evidence="3" id="KW-0413">Isomerase</keyword>
<dbReference type="EC" id="5.6.2.4" evidence="5"/>
<dbReference type="GO" id="GO:0005737">
    <property type="term" value="C:cytoplasm"/>
    <property type="evidence" value="ECO:0007669"/>
    <property type="project" value="TreeGrafter"/>
</dbReference>
<keyword evidence="2" id="KW-0238">DNA-binding</keyword>
<dbReference type="GO" id="GO:0003677">
    <property type="term" value="F:DNA binding"/>
    <property type="evidence" value="ECO:0007669"/>
    <property type="project" value="UniProtKB-KW"/>
</dbReference>
<dbReference type="GO" id="GO:0000724">
    <property type="term" value="P:double-strand break repair via homologous recombination"/>
    <property type="evidence" value="ECO:0007669"/>
    <property type="project" value="TreeGrafter"/>
</dbReference>
<comment type="similarity">
    <text evidence="1">Belongs to the helicase family. RecQ subfamily.</text>
</comment>
<sequence>MDRIHRDFQGRAGFSAHDWQLKVTEALLLKLDCIVIAGTGSGKTIPFMIPLLADPSKKVIIISPLKVLQDDQVFRFKKLRIPAVAVNGETWSKWLKEELKEGLYQAILTSPEMCLKHTDFRTYITSSDFRRDITMVVIDEAHCISQWGGDFRKEYSLSYESLNHIAGPFVTHDGKQLL</sequence>
<evidence type="ECO:0000256" key="1">
    <source>
        <dbReference type="ARBA" id="ARBA00005446"/>
    </source>
</evidence>
<keyword evidence="8" id="KW-1185">Reference proteome</keyword>
<evidence type="ECO:0000256" key="4">
    <source>
        <dbReference type="ARBA" id="ARBA00034617"/>
    </source>
</evidence>
<dbReference type="InParanoid" id="A0A409X4D3"/>
<dbReference type="PANTHER" id="PTHR13710">
    <property type="entry name" value="DNA HELICASE RECQ FAMILY MEMBER"/>
    <property type="match status" value="1"/>
</dbReference>
<dbReference type="PANTHER" id="PTHR13710:SF105">
    <property type="entry name" value="ATP-DEPENDENT DNA HELICASE Q1"/>
    <property type="match status" value="1"/>
</dbReference>
<dbReference type="Gene3D" id="3.40.50.300">
    <property type="entry name" value="P-loop containing nucleotide triphosphate hydrolases"/>
    <property type="match status" value="1"/>
</dbReference>
<evidence type="ECO:0000313" key="7">
    <source>
        <dbReference type="EMBL" id="PPQ85606.1"/>
    </source>
</evidence>
<gene>
    <name evidence="7" type="ORF">CVT24_012363</name>
</gene>
<feature type="domain" description="Helicase ATP-binding" evidence="6">
    <location>
        <begin position="24"/>
        <end position="178"/>
    </location>
</feature>
<dbReference type="PROSITE" id="PS51192">
    <property type="entry name" value="HELICASE_ATP_BIND_1"/>
    <property type="match status" value="1"/>
</dbReference>
<protein>
    <recommendedName>
        <fullName evidence="5">DNA 3'-5' helicase</fullName>
        <ecNumber evidence="5">5.6.2.4</ecNumber>
    </recommendedName>
</protein>
<dbReference type="Pfam" id="PF00270">
    <property type="entry name" value="DEAD"/>
    <property type="match status" value="1"/>
</dbReference>
<dbReference type="GO" id="GO:0043138">
    <property type="term" value="F:3'-5' DNA helicase activity"/>
    <property type="evidence" value="ECO:0007669"/>
    <property type="project" value="UniProtKB-EC"/>
</dbReference>
<dbReference type="SMART" id="SM00487">
    <property type="entry name" value="DEXDc"/>
    <property type="match status" value="1"/>
</dbReference>
<comment type="caution">
    <text evidence="7">The sequence shown here is derived from an EMBL/GenBank/DDBJ whole genome shotgun (WGS) entry which is preliminary data.</text>
</comment>
<dbReference type="SUPFAM" id="SSF52540">
    <property type="entry name" value="P-loop containing nucleoside triphosphate hydrolases"/>
    <property type="match status" value="1"/>
</dbReference>
<dbReference type="GO" id="GO:0005694">
    <property type="term" value="C:chromosome"/>
    <property type="evidence" value="ECO:0007669"/>
    <property type="project" value="TreeGrafter"/>
</dbReference>
<evidence type="ECO:0000256" key="2">
    <source>
        <dbReference type="ARBA" id="ARBA00023125"/>
    </source>
</evidence>
<dbReference type="GO" id="GO:0005524">
    <property type="term" value="F:ATP binding"/>
    <property type="evidence" value="ECO:0007669"/>
    <property type="project" value="InterPro"/>
</dbReference>
<dbReference type="OrthoDB" id="2499463at2759"/>
<dbReference type="AlphaFoldDB" id="A0A409X4D3"/>
<evidence type="ECO:0000256" key="3">
    <source>
        <dbReference type="ARBA" id="ARBA00023235"/>
    </source>
</evidence>
<comment type="catalytic activity">
    <reaction evidence="4">
        <text>Couples ATP hydrolysis with the unwinding of duplex DNA by translocating in the 3'-5' direction.</text>
        <dbReference type="EC" id="5.6.2.4"/>
    </reaction>
</comment>